<feature type="compositionally biased region" description="Pro residues" evidence="3">
    <location>
        <begin position="26"/>
        <end position="39"/>
    </location>
</feature>
<evidence type="ECO:0000313" key="6">
    <source>
        <dbReference type="Proteomes" id="UP000317835"/>
    </source>
</evidence>
<evidence type="ECO:0000256" key="2">
    <source>
        <dbReference type="ARBA" id="ARBA00022840"/>
    </source>
</evidence>
<dbReference type="PANTHER" id="PTHR43384">
    <property type="entry name" value="SEPTUM SITE-DETERMINING PROTEIN MIND HOMOLOG, CHLOROPLASTIC-RELATED"/>
    <property type="match status" value="1"/>
</dbReference>
<keyword evidence="2" id="KW-0067">ATP-binding</keyword>
<dbReference type="PANTHER" id="PTHR43384:SF4">
    <property type="entry name" value="CELLULOSE BIOSYNTHESIS PROTEIN BCSQ-RELATED"/>
    <property type="match status" value="1"/>
</dbReference>
<dbReference type="GO" id="GO:0051782">
    <property type="term" value="P:negative regulation of cell division"/>
    <property type="evidence" value="ECO:0007669"/>
    <property type="project" value="TreeGrafter"/>
</dbReference>
<dbReference type="InterPro" id="IPR002586">
    <property type="entry name" value="CobQ/CobB/MinD/ParA_Nub-bd_dom"/>
</dbReference>
<dbReference type="RefSeq" id="WP_145277363.1">
    <property type="nucleotide sequence ID" value="NZ_CP036426.1"/>
</dbReference>
<dbReference type="InterPro" id="IPR050625">
    <property type="entry name" value="ParA/MinD_ATPase"/>
</dbReference>
<keyword evidence="6" id="KW-1185">Reference proteome</keyword>
<dbReference type="SUPFAM" id="SSF52540">
    <property type="entry name" value="P-loop containing nucleoside triphosphate hydrolases"/>
    <property type="match status" value="1"/>
</dbReference>
<dbReference type="GO" id="GO:0005829">
    <property type="term" value="C:cytosol"/>
    <property type="evidence" value="ECO:0007669"/>
    <property type="project" value="TreeGrafter"/>
</dbReference>
<dbReference type="GO" id="GO:0005524">
    <property type="term" value="F:ATP binding"/>
    <property type="evidence" value="ECO:0007669"/>
    <property type="project" value="UniProtKB-KW"/>
</dbReference>
<dbReference type="Pfam" id="PF01656">
    <property type="entry name" value="CbiA"/>
    <property type="match status" value="1"/>
</dbReference>
<accession>A0A518HCU4</accession>
<dbReference type="GO" id="GO:0009898">
    <property type="term" value="C:cytoplasmic side of plasma membrane"/>
    <property type="evidence" value="ECO:0007669"/>
    <property type="project" value="TreeGrafter"/>
</dbReference>
<name>A0A518HCU4_9BACT</name>
<dbReference type="PIRSF" id="PIRSF003092">
    <property type="entry name" value="MinD"/>
    <property type="match status" value="1"/>
</dbReference>
<dbReference type="InterPro" id="IPR025501">
    <property type="entry name" value="MinD_FleN"/>
</dbReference>
<dbReference type="OrthoDB" id="9816297at2"/>
<evidence type="ECO:0000256" key="1">
    <source>
        <dbReference type="ARBA" id="ARBA00022741"/>
    </source>
</evidence>
<dbReference type="Gene3D" id="3.40.50.300">
    <property type="entry name" value="P-loop containing nucleotide triphosphate hydrolases"/>
    <property type="match status" value="1"/>
</dbReference>
<feature type="domain" description="CobQ/CobB/MinD/ParA nucleotide binding" evidence="4">
    <location>
        <begin position="45"/>
        <end position="262"/>
    </location>
</feature>
<feature type="region of interest" description="Disordered" evidence="3">
    <location>
        <begin position="24"/>
        <end position="43"/>
    </location>
</feature>
<sequence>MTLASQGNPMPDQADLLRKRIKTEPLPAPSPTRPGPAPAPARSLLITSGKGGVGTSNLTLNLAVALGMMGRRVVLIDADAGLANLDLLCGLSLDRDLGDAMAEDRPLAETIVDGPESIRFLSGVHAARAADGAVEAARDRLAAELPDIARQTEAEFVLIDGGSGLAPSGSMLASAVDSVVVVASPEPTALADAQAVVARLRKRQGCPPIRSVIGQARSSAEAIEALDRLSSACRSFLGAAVRPVGPGFVRFDPKVATAVRRRRPFLLDAPGCEASRCIRRLARAVAAEADEASGSAPRRPGLLAALIGRGSPEMASR</sequence>
<proteinExistence type="predicted"/>
<dbReference type="Proteomes" id="UP000317835">
    <property type="component" value="Chromosome"/>
</dbReference>
<keyword evidence="1" id="KW-0547">Nucleotide-binding</keyword>
<evidence type="ECO:0000259" key="4">
    <source>
        <dbReference type="Pfam" id="PF01656"/>
    </source>
</evidence>
<evidence type="ECO:0000256" key="3">
    <source>
        <dbReference type="SAM" id="MobiDB-lite"/>
    </source>
</evidence>
<organism evidence="5 6">
    <name type="scientific">Tautonia plasticadhaerens</name>
    <dbReference type="NCBI Taxonomy" id="2527974"/>
    <lineage>
        <taxon>Bacteria</taxon>
        <taxon>Pseudomonadati</taxon>
        <taxon>Planctomycetota</taxon>
        <taxon>Planctomycetia</taxon>
        <taxon>Isosphaerales</taxon>
        <taxon>Isosphaeraceae</taxon>
        <taxon>Tautonia</taxon>
    </lineage>
</organism>
<dbReference type="GO" id="GO:0016887">
    <property type="term" value="F:ATP hydrolysis activity"/>
    <property type="evidence" value="ECO:0007669"/>
    <property type="project" value="TreeGrafter"/>
</dbReference>
<protein>
    <submittedName>
        <fullName evidence="5">Flagellum site-determining protein YlxH</fullName>
    </submittedName>
</protein>
<dbReference type="KEGG" id="tpla:ElP_66320"/>
<dbReference type="InterPro" id="IPR027417">
    <property type="entry name" value="P-loop_NTPase"/>
</dbReference>
<evidence type="ECO:0000313" key="5">
    <source>
        <dbReference type="EMBL" id="QDV38677.1"/>
    </source>
</evidence>
<dbReference type="EMBL" id="CP036426">
    <property type="protein sequence ID" value="QDV38677.1"/>
    <property type="molecule type" value="Genomic_DNA"/>
</dbReference>
<reference evidence="5 6" key="1">
    <citation type="submission" date="2019-02" db="EMBL/GenBank/DDBJ databases">
        <title>Deep-cultivation of Planctomycetes and their phenomic and genomic characterization uncovers novel biology.</title>
        <authorList>
            <person name="Wiegand S."/>
            <person name="Jogler M."/>
            <person name="Boedeker C."/>
            <person name="Pinto D."/>
            <person name="Vollmers J."/>
            <person name="Rivas-Marin E."/>
            <person name="Kohn T."/>
            <person name="Peeters S.H."/>
            <person name="Heuer A."/>
            <person name="Rast P."/>
            <person name="Oberbeckmann S."/>
            <person name="Bunk B."/>
            <person name="Jeske O."/>
            <person name="Meyerdierks A."/>
            <person name="Storesund J.E."/>
            <person name="Kallscheuer N."/>
            <person name="Luecker S."/>
            <person name="Lage O.M."/>
            <person name="Pohl T."/>
            <person name="Merkel B.J."/>
            <person name="Hornburger P."/>
            <person name="Mueller R.-W."/>
            <person name="Bruemmer F."/>
            <person name="Labrenz M."/>
            <person name="Spormann A.M."/>
            <person name="Op den Camp H."/>
            <person name="Overmann J."/>
            <person name="Amann R."/>
            <person name="Jetten M.S.M."/>
            <person name="Mascher T."/>
            <person name="Medema M.H."/>
            <person name="Devos D.P."/>
            <person name="Kaster A.-K."/>
            <person name="Ovreas L."/>
            <person name="Rohde M."/>
            <person name="Galperin M.Y."/>
            <person name="Jogler C."/>
        </authorList>
    </citation>
    <scope>NUCLEOTIDE SEQUENCE [LARGE SCALE GENOMIC DNA]</scope>
    <source>
        <strain evidence="5 6">ElP</strain>
    </source>
</reference>
<gene>
    <name evidence="5" type="primary">ylxH_2</name>
    <name evidence="5" type="ORF">ElP_66320</name>
</gene>
<dbReference type="AlphaFoldDB" id="A0A518HCU4"/>